<gene>
    <name evidence="3" type="ORF">H8E23_13670</name>
</gene>
<feature type="domain" description="Ice-binding protein C-terminal" evidence="2">
    <location>
        <begin position="49"/>
        <end position="72"/>
    </location>
</feature>
<keyword evidence="1" id="KW-0812">Transmembrane</keyword>
<proteinExistence type="predicted"/>
<sequence length="75" mass="8255">MAYFYKQFLFLGEVLRFQDVVVYLDFGGTIIPGTELGYFWAVSEGGSSAIPEPATMLLLGSGMIGLAGIRRKMKK</sequence>
<dbReference type="EMBL" id="JACNJH010000191">
    <property type="protein sequence ID" value="MBC8362434.1"/>
    <property type="molecule type" value="Genomic_DNA"/>
</dbReference>
<dbReference type="NCBIfam" id="TIGR02595">
    <property type="entry name" value="PEP_CTERM"/>
    <property type="match status" value="1"/>
</dbReference>
<dbReference type="AlphaFoldDB" id="A0A8J6NVV9"/>
<comment type="caution">
    <text evidence="3">The sequence shown here is derived from an EMBL/GenBank/DDBJ whole genome shotgun (WGS) entry which is preliminary data.</text>
</comment>
<evidence type="ECO:0000313" key="4">
    <source>
        <dbReference type="Proteomes" id="UP000603434"/>
    </source>
</evidence>
<protein>
    <submittedName>
        <fullName evidence="3">PEP-CTERM sorting domain-containing protein</fullName>
    </submittedName>
</protein>
<feature type="transmembrane region" description="Helical" evidence="1">
    <location>
        <begin position="53"/>
        <end position="69"/>
    </location>
</feature>
<organism evidence="3 4">
    <name type="scientific">Candidatus Desulfatibia profunda</name>
    <dbReference type="NCBI Taxonomy" id="2841695"/>
    <lineage>
        <taxon>Bacteria</taxon>
        <taxon>Pseudomonadati</taxon>
        <taxon>Thermodesulfobacteriota</taxon>
        <taxon>Desulfobacteria</taxon>
        <taxon>Desulfobacterales</taxon>
        <taxon>Desulfobacterales incertae sedis</taxon>
        <taxon>Candidatus Desulfatibia</taxon>
    </lineage>
</organism>
<accession>A0A8J6NVV9</accession>
<evidence type="ECO:0000259" key="2">
    <source>
        <dbReference type="Pfam" id="PF07589"/>
    </source>
</evidence>
<dbReference type="InterPro" id="IPR013424">
    <property type="entry name" value="Ice-binding_C"/>
</dbReference>
<feature type="transmembrane region" description="Helical" evidence="1">
    <location>
        <begin position="20"/>
        <end position="41"/>
    </location>
</feature>
<name>A0A8J6NVV9_9BACT</name>
<keyword evidence="1" id="KW-1133">Transmembrane helix</keyword>
<reference evidence="3 4" key="1">
    <citation type="submission" date="2020-08" db="EMBL/GenBank/DDBJ databases">
        <title>Bridging the membrane lipid divide: bacteria of the FCB group superphylum have the potential to synthesize archaeal ether lipids.</title>
        <authorList>
            <person name="Villanueva L."/>
            <person name="Von Meijenfeldt F.A.B."/>
            <person name="Westbye A.B."/>
            <person name="Yadav S."/>
            <person name="Hopmans E.C."/>
            <person name="Dutilh B.E."/>
            <person name="Sinninghe Damste J.S."/>
        </authorList>
    </citation>
    <scope>NUCLEOTIDE SEQUENCE [LARGE SCALE GENOMIC DNA]</scope>
    <source>
        <strain evidence="3">NIOZ-UU30</strain>
    </source>
</reference>
<evidence type="ECO:0000256" key="1">
    <source>
        <dbReference type="SAM" id="Phobius"/>
    </source>
</evidence>
<evidence type="ECO:0000313" key="3">
    <source>
        <dbReference type="EMBL" id="MBC8362434.1"/>
    </source>
</evidence>
<keyword evidence="1" id="KW-0472">Membrane</keyword>
<dbReference type="Pfam" id="PF07589">
    <property type="entry name" value="PEP-CTERM"/>
    <property type="match status" value="1"/>
</dbReference>
<dbReference type="Proteomes" id="UP000603434">
    <property type="component" value="Unassembled WGS sequence"/>
</dbReference>